<dbReference type="Proteomes" id="UP000790787">
    <property type="component" value="Chromosome 22"/>
</dbReference>
<dbReference type="InterPro" id="IPR050942">
    <property type="entry name" value="F-box_BR-signaling"/>
</dbReference>
<evidence type="ECO:0000313" key="2">
    <source>
        <dbReference type="RefSeq" id="XP_016468672.2"/>
    </source>
</evidence>
<gene>
    <name evidence="2" type="primary">LOC107791173</name>
</gene>
<dbReference type="PANTHER" id="PTHR44259">
    <property type="entry name" value="OS07G0183000 PROTEIN-RELATED"/>
    <property type="match status" value="1"/>
</dbReference>
<proteinExistence type="predicted"/>
<organism evidence="1 2">
    <name type="scientific">Nicotiana tabacum</name>
    <name type="common">Common tobacco</name>
    <dbReference type="NCBI Taxonomy" id="4097"/>
    <lineage>
        <taxon>Eukaryota</taxon>
        <taxon>Viridiplantae</taxon>
        <taxon>Streptophyta</taxon>
        <taxon>Embryophyta</taxon>
        <taxon>Tracheophyta</taxon>
        <taxon>Spermatophyta</taxon>
        <taxon>Magnoliopsida</taxon>
        <taxon>eudicotyledons</taxon>
        <taxon>Gunneridae</taxon>
        <taxon>Pentapetalae</taxon>
        <taxon>asterids</taxon>
        <taxon>lamiids</taxon>
        <taxon>Solanales</taxon>
        <taxon>Solanaceae</taxon>
        <taxon>Nicotianoideae</taxon>
        <taxon>Nicotianeae</taxon>
        <taxon>Nicotiana</taxon>
    </lineage>
</organism>
<dbReference type="OMA" id="CKANHIY"/>
<sequence length="327" mass="37270">MGNLREEVPAVPWLMLAEKEGKEESREFFDLSKDVTYSTSFPELVGKRCLGVGFPGWIFTADEQKKMNLFHLFSRSVINLPDMDMLEGFDYEWERGSCRYYVEKAVISSNPLTTSDYVLALIQGYPRCFAFWRPGQKSFTNVETPRRAYSDITWHGGQFYGVDFMGNIIIFDFRGSEEYPTVATVVKGIPPSLTRGTQLYMVHSLGELLVITRDGAFLDEDGSYGVKEFHVYKIDVDRKSYEEVADLGNRALFLGSSATLAVAQAYKIEGCKGNCIYFTDDCWQSYFNIERGGGKDMGIYNLLDGTIEPHYTGESYHKFSPPLWIFK</sequence>
<dbReference type="STRING" id="4097.A0A1S3ZWC6"/>
<dbReference type="KEGG" id="nta:107791173"/>
<dbReference type="InterPro" id="IPR005174">
    <property type="entry name" value="KIB1-4_b-propeller"/>
</dbReference>
<accession>A0A1S3ZWC6</accession>
<dbReference type="PaxDb" id="4097-A0A1S3ZWC6"/>
<reference evidence="1" key="1">
    <citation type="journal article" date="2014" name="Nat. Commun.">
        <title>The tobacco genome sequence and its comparison with those of tomato and potato.</title>
        <authorList>
            <person name="Sierro N."/>
            <person name="Battey J.N."/>
            <person name="Ouadi S."/>
            <person name="Bakaher N."/>
            <person name="Bovet L."/>
            <person name="Willig A."/>
            <person name="Goepfert S."/>
            <person name="Peitsch M.C."/>
            <person name="Ivanov N.V."/>
        </authorList>
    </citation>
    <scope>NUCLEOTIDE SEQUENCE [LARGE SCALE GENOMIC DNA]</scope>
</reference>
<keyword evidence="1" id="KW-1185">Reference proteome</keyword>
<dbReference type="GeneID" id="107791173"/>
<dbReference type="RefSeq" id="XP_016468672.2">
    <property type="nucleotide sequence ID" value="XM_016613186.2"/>
</dbReference>
<dbReference type="PANTHER" id="PTHR44259:SF17">
    <property type="entry name" value="F-BOX PROTEIN SKIP23-LIKE"/>
    <property type="match status" value="1"/>
</dbReference>
<name>A0A1S3ZWC6_TOBAC</name>
<dbReference type="AlphaFoldDB" id="A0A1S3ZWC6"/>
<protein>
    <submittedName>
        <fullName evidence="2">F-box protein SKIP23</fullName>
    </submittedName>
</protein>
<dbReference type="RefSeq" id="XP_016468672.1">
    <property type="nucleotide sequence ID" value="XM_016613186.1"/>
</dbReference>
<evidence type="ECO:0000313" key="1">
    <source>
        <dbReference type="Proteomes" id="UP000790787"/>
    </source>
</evidence>
<dbReference type="OrthoDB" id="1253162at2759"/>
<reference evidence="2" key="2">
    <citation type="submission" date="2025-08" db="UniProtKB">
        <authorList>
            <consortium name="RefSeq"/>
        </authorList>
    </citation>
    <scope>IDENTIFICATION</scope>
    <source>
        <tissue evidence="2">Leaf</tissue>
    </source>
</reference>
<dbReference type="Pfam" id="PF03478">
    <property type="entry name" value="Beta-prop_KIB1-4"/>
    <property type="match status" value="1"/>
</dbReference>